<dbReference type="Proteomes" id="UP000275408">
    <property type="component" value="Unassembled WGS sequence"/>
</dbReference>
<proteinExistence type="predicted"/>
<evidence type="ECO:0000313" key="2">
    <source>
        <dbReference type="EMBL" id="RMX35683.1"/>
    </source>
</evidence>
<evidence type="ECO:0000313" key="3">
    <source>
        <dbReference type="Proteomes" id="UP000275408"/>
    </source>
</evidence>
<feature type="compositionally biased region" description="Basic and acidic residues" evidence="1">
    <location>
        <begin position="1"/>
        <end position="15"/>
    </location>
</feature>
<evidence type="ECO:0000256" key="1">
    <source>
        <dbReference type="SAM" id="MobiDB-lite"/>
    </source>
</evidence>
<sequence>MDSKENKEPAAKQDGIDQQPVVQDQTSVGGTATTIAESNPFLVTESSTFAASRDSVPARAVMGGRPRVCFKVVPVKVSGPGSNKHLMTYAFLDSGSDTTLCLRSLIEELSLESEPTNFTLSTVNYQGKEHGHQTCLDIEALAGRMKFTLDRVLTTESLPIGAKHFASNKELRKWPHLDGISLPEIEEHRVSILIGSDRPDIIDDNLEIRRGARGQPYAVNTPLGWTVYGPMGEPDSDGVHVNFVRSDYEEMLSKQLEHLYNAEFGDTLVDVEQSLSFEDRRAMQIMDESVALVNGHYQLRLPFRQSPPCLPDSLPEAKKRLYWSEKKMERDPEFHKRYASVVNKYQEEGSSKHSQTLIV</sequence>
<dbReference type="OMA" id="MQIMDES"/>
<feature type="region of interest" description="Disordered" evidence="1">
    <location>
        <begin position="1"/>
        <end position="28"/>
    </location>
</feature>
<reference evidence="2 3" key="1">
    <citation type="journal article" date="2018" name="Sci. Rep.">
        <title>Comparative analysis of the Pocillopora damicornis genome highlights role of immune system in coral evolution.</title>
        <authorList>
            <person name="Cunning R."/>
            <person name="Bay R.A."/>
            <person name="Gillette P."/>
            <person name="Baker A.C."/>
            <person name="Traylor-Knowles N."/>
        </authorList>
    </citation>
    <scope>NUCLEOTIDE SEQUENCE [LARGE SCALE GENOMIC DNA]</scope>
    <source>
        <strain evidence="2">RSMAS</strain>
        <tissue evidence="2">Whole animal</tissue>
    </source>
</reference>
<comment type="caution">
    <text evidence="2">The sequence shown here is derived from an EMBL/GenBank/DDBJ whole genome shotgun (WGS) entry which is preliminary data.</text>
</comment>
<dbReference type="PANTHER" id="PTHR47331:SF1">
    <property type="entry name" value="GAG-LIKE PROTEIN"/>
    <property type="match status" value="1"/>
</dbReference>
<keyword evidence="3" id="KW-1185">Reference proteome</keyword>
<name>A0A3M6T4L5_POCDA</name>
<protein>
    <recommendedName>
        <fullName evidence="4">Peptidase aspartic putative domain-containing protein</fullName>
    </recommendedName>
</protein>
<gene>
    <name evidence="2" type="ORF">pdam_00023863</name>
</gene>
<dbReference type="EMBL" id="RCHS01004352">
    <property type="protein sequence ID" value="RMX35683.1"/>
    <property type="molecule type" value="Genomic_DNA"/>
</dbReference>
<dbReference type="OrthoDB" id="5972078at2759"/>
<accession>A0A3M6T4L5</accession>
<dbReference type="AlphaFoldDB" id="A0A3M6T4L5"/>
<evidence type="ECO:0008006" key="4">
    <source>
        <dbReference type="Google" id="ProtNLM"/>
    </source>
</evidence>
<dbReference type="PANTHER" id="PTHR47331">
    <property type="entry name" value="PHD-TYPE DOMAIN-CONTAINING PROTEIN"/>
    <property type="match status" value="1"/>
</dbReference>
<organism evidence="2 3">
    <name type="scientific">Pocillopora damicornis</name>
    <name type="common">Cauliflower coral</name>
    <name type="synonym">Millepora damicornis</name>
    <dbReference type="NCBI Taxonomy" id="46731"/>
    <lineage>
        <taxon>Eukaryota</taxon>
        <taxon>Metazoa</taxon>
        <taxon>Cnidaria</taxon>
        <taxon>Anthozoa</taxon>
        <taxon>Hexacorallia</taxon>
        <taxon>Scleractinia</taxon>
        <taxon>Astrocoeniina</taxon>
        <taxon>Pocilloporidae</taxon>
        <taxon>Pocillopora</taxon>
    </lineage>
</organism>